<dbReference type="Pfam" id="PF07963">
    <property type="entry name" value="N_methyl"/>
    <property type="match status" value="1"/>
</dbReference>
<feature type="transmembrane region" description="Helical" evidence="1">
    <location>
        <begin position="12"/>
        <end position="34"/>
    </location>
</feature>
<dbReference type="NCBIfam" id="TIGR02532">
    <property type="entry name" value="IV_pilin_GFxxxE"/>
    <property type="match status" value="1"/>
</dbReference>
<dbReference type="Proteomes" id="UP000292027">
    <property type="component" value="Unassembled WGS sequence"/>
</dbReference>
<reference evidence="2 3" key="1">
    <citation type="journal article" date="2015" name="Stand. Genomic Sci.">
        <title>Genomic Encyclopedia of Bacterial and Archaeal Type Strains, Phase III: the genomes of soil and plant-associated and newly described type strains.</title>
        <authorList>
            <person name="Whitman W.B."/>
            <person name="Woyke T."/>
            <person name="Klenk H.P."/>
            <person name="Zhou Y."/>
            <person name="Lilburn T.G."/>
            <person name="Beck B.J."/>
            <person name="De Vos P."/>
            <person name="Vandamme P."/>
            <person name="Eisen J.A."/>
            <person name="Garrity G."/>
            <person name="Hugenholtz P."/>
            <person name="Kyrpides N.C."/>
        </authorList>
    </citation>
    <scope>NUCLEOTIDE SEQUENCE [LARGE SCALE GENOMIC DNA]</scope>
    <source>
        <strain evidence="2 3">VKM Ac-2540</strain>
    </source>
</reference>
<dbReference type="RefSeq" id="WP_242000194.1">
    <property type="nucleotide sequence ID" value="NZ_SHKR01000011.1"/>
</dbReference>
<evidence type="ECO:0000256" key="1">
    <source>
        <dbReference type="SAM" id="Phobius"/>
    </source>
</evidence>
<dbReference type="PROSITE" id="PS00409">
    <property type="entry name" value="PROKAR_NTER_METHYL"/>
    <property type="match status" value="1"/>
</dbReference>
<accession>A0A4Q7X696</accession>
<evidence type="ECO:0000313" key="3">
    <source>
        <dbReference type="Proteomes" id="UP000292027"/>
    </source>
</evidence>
<keyword evidence="3" id="KW-1185">Reference proteome</keyword>
<keyword evidence="1" id="KW-0472">Membrane</keyword>
<dbReference type="SUPFAM" id="SSF54523">
    <property type="entry name" value="Pili subunits"/>
    <property type="match status" value="1"/>
</dbReference>
<protein>
    <submittedName>
        <fullName evidence="2">Prepilin-type N-terminal cleavage/methylation domain-containing protein</fullName>
    </submittedName>
</protein>
<comment type="caution">
    <text evidence="2">The sequence shown here is derived from an EMBL/GenBank/DDBJ whole genome shotgun (WGS) entry which is preliminary data.</text>
</comment>
<gene>
    <name evidence="2" type="ORF">EV645_0807</name>
</gene>
<dbReference type="InterPro" id="IPR045584">
    <property type="entry name" value="Pilin-like"/>
</dbReference>
<dbReference type="InterPro" id="IPR012902">
    <property type="entry name" value="N_methyl_site"/>
</dbReference>
<keyword evidence="1" id="KW-0812">Transmembrane</keyword>
<proteinExistence type="predicted"/>
<dbReference type="AlphaFoldDB" id="A0A4Q7X696"/>
<dbReference type="EMBL" id="SHKR01000011">
    <property type="protein sequence ID" value="RZU18611.1"/>
    <property type="molecule type" value="Genomic_DNA"/>
</dbReference>
<keyword evidence="1" id="KW-1133">Transmembrane helix</keyword>
<organism evidence="2 3">
    <name type="scientific">Kribbella rubisoli</name>
    <dbReference type="NCBI Taxonomy" id="3075929"/>
    <lineage>
        <taxon>Bacteria</taxon>
        <taxon>Bacillati</taxon>
        <taxon>Actinomycetota</taxon>
        <taxon>Actinomycetes</taxon>
        <taxon>Propionibacteriales</taxon>
        <taxon>Kribbellaceae</taxon>
        <taxon>Kribbella</taxon>
    </lineage>
</organism>
<name>A0A4Q7X696_9ACTN</name>
<evidence type="ECO:0000313" key="2">
    <source>
        <dbReference type="EMBL" id="RZU18611.1"/>
    </source>
</evidence>
<sequence length="208" mass="22009">MRLRRTEQGFTLIELLITMTLMGVVTVGLADLVVNALHQMSATSDRLDMAQDAQLGATYFARDVAAVGLRDYGAVALDGSLPFSPSVQLDAVDSAGGVVCGPLPAAAVRLLSDYWDTSVTPAVRRTAVVAYYVNEAGELHRARCLGPSTTPSSDRRIASNVKSGSLTVTCSTACDSAELPEGITLRLLMSRPSTGDYEVALSGLRRQS</sequence>